<keyword evidence="4" id="KW-1185">Reference proteome</keyword>
<dbReference type="RefSeq" id="WP_204030680.1">
    <property type="nucleotide sequence ID" value="NZ_BOOW01000037.1"/>
</dbReference>
<comment type="caution">
    <text evidence="3">The sequence shown here is derived from an EMBL/GenBank/DDBJ whole genome shotgun (WGS) entry which is preliminary data.</text>
</comment>
<evidence type="ECO:0000256" key="2">
    <source>
        <dbReference type="SAM" id="Phobius"/>
    </source>
</evidence>
<feature type="transmembrane region" description="Helical" evidence="2">
    <location>
        <begin position="12"/>
        <end position="38"/>
    </location>
</feature>
<gene>
    <name evidence="3" type="ORF">Ssi02_58620</name>
</gene>
<proteinExistence type="predicted"/>
<accession>A0A919RKR0</accession>
<organism evidence="3 4">
    <name type="scientific">Sinosporangium siamense</name>
    <dbReference type="NCBI Taxonomy" id="1367973"/>
    <lineage>
        <taxon>Bacteria</taxon>
        <taxon>Bacillati</taxon>
        <taxon>Actinomycetota</taxon>
        <taxon>Actinomycetes</taxon>
        <taxon>Streptosporangiales</taxon>
        <taxon>Streptosporangiaceae</taxon>
        <taxon>Sinosporangium</taxon>
    </lineage>
</organism>
<name>A0A919RKR0_9ACTN</name>
<keyword evidence="2" id="KW-0472">Membrane</keyword>
<dbReference type="AlphaFoldDB" id="A0A919RKR0"/>
<evidence type="ECO:0000256" key="1">
    <source>
        <dbReference type="SAM" id="MobiDB-lite"/>
    </source>
</evidence>
<feature type="region of interest" description="Disordered" evidence="1">
    <location>
        <begin position="44"/>
        <end position="85"/>
    </location>
</feature>
<evidence type="ECO:0000313" key="3">
    <source>
        <dbReference type="EMBL" id="GII95631.1"/>
    </source>
</evidence>
<feature type="compositionally biased region" description="Low complexity" evidence="1">
    <location>
        <begin position="74"/>
        <end position="85"/>
    </location>
</feature>
<evidence type="ECO:0000313" key="4">
    <source>
        <dbReference type="Proteomes" id="UP000606172"/>
    </source>
</evidence>
<feature type="compositionally biased region" description="Basic and acidic residues" evidence="1">
    <location>
        <begin position="53"/>
        <end position="63"/>
    </location>
</feature>
<dbReference type="Proteomes" id="UP000606172">
    <property type="component" value="Unassembled WGS sequence"/>
</dbReference>
<reference evidence="3" key="1">
    <citation type="submission" date="2021-01" db="EMBL/GenBank/DDBJ databases">
        <title>Whole genome shotgun sequence of Sinosporangium siamense NBRC 109515.</title>
        <authorList>
            <person name="Komaki H."/>
            <person name="Tamura T."/>
        </authorList>
    </citation>
    <scope>NUCLEOTIDE SEQUENCE</scope>
    <source>
        <strain evidence="3">NBRC 109515</strain>
    </source>
</reference>
<keyword evidence="2" id="KW-0812">Transmembrane</keyword>
<sequence>MADMTGRGGRAVTWRSIAVLAATPVLVVGLAGTLMPVLASSPEPDSLAAELGQSKDNDPERDSAVLTARPKPGASAAAQQQPQSPANCRAYIDAPKLTYRPARVVVKAESRCADRAWLEVVAVVESQESTGWRNRGRASDARRAKSISVEALSDVCGGQRRYWRGRSFHKSIEAGTEYVARLRTPQKWIGCPVG</sequence>
<protein>
    <submittedName>
        <fullName evidence="3">Uncharacterized protein</fullName>
    </submittedName>
</protein>
<dbReference type="EMBL" id="BOOW01000037">
    <property type="protein sequence ID" value="GII95631.1"/>
    <property type="molecule type" value="Genomic_DNA"/>
</dbReference>
<keyword evidence="2" id="KW-1133">Transmembrane helix</keyword>